<sequence length="127" mass="13976">MGDAAGVLVPILVPLGAFAMVFGIIYLKTRENMAMIEKGMNPKQYANSPAPYRSLKTGLLFLGAGIGLLVAYFIDKNMGGYDNEAIYFSLIAIGGGLGLIASYAVEKKETLRRRTEFERREDYERVS</sequence>
<evidence type="ECO:0000256" key="1">
    <source>
        <dbReference type="SAM" id="Phobius"/>
    </source>
</evidence>
<dbReference type="AlphaFoldDB" id="A0A9X2XZ81"/>
<keyword evidence="1" id="KW-1133">Transmembrane helix</keyword>
<proteinExistence type="predicted"/>
<feature type="transmembrane region" description="Helical" evidence="1">
    <location>
        <begin position="86"/>
        <end position="105"/>
    </location>
</feature>
<dbReference type="Proteomes" id="UP001155483">
    <property type="component" value="Unassembled WGS sequence"/>
</dbReference>
<evidence type="ECO:0000313" key="4">
    <source>
        <dbReference type="Proteomes" id="UP001155483"/>
    </source>
</evidence>
<organism evidence="3 4">
    <name type="scientific">Paraflavisolibacter caeni</name>
    <dbReference type="NCBI Taxonomy" id="2982496"/>
    <lineage>
        <taxon>Bacteria</taxon>
        <taxon>Pseudomonadati</taxon>
        <taxon>Bacteroidota</taxon>
        <taxon>Chitinophagia</taxon>
        <taxon>Chitinophagales</taxon>
        <taxon>Chitinophagaceae</taxon>
        <taxon>Paraflavisolibacter</taxon>
    </lineage>
</organism>
<gene>
    <name evidence="3" type="ORF">OCK74_14090</name>
</gene>
<feature type="transmembrane region" description="Helical" evidence="1">
    <location>
        <begin position="57"/>
        <end position="74"/>
    </location>
</feature>
<comment type="caution">
    <text evidence="3">The sequence shown here is derived from an EMBL/GenBank/DDBJ whole genome shotgun (WGS) entry which is preliminary data.</text>
</comment>
<dbReference type="EMBL" id="JAOTIF010000011">
    <property type="protein sequence ID" value="MCU7550248.1"/>
    <property type="molecule type" value="Genomic_DNA"/>
</dbReference>
<dbReference type="RefSeq" id="WP_279297689.1">
    <property type="nucleotide sequence ID" value="NZ_JAOTIF010000011.1"/>
</dbReference>
<accession>A0A9X2XZ81</accession>
<dbReference type="Pfam" id="PF19762">
    <property type="entry name" value="DUF6249"/>
    <property type="match status" value="1"/>
</dbReference>
<dbReference type="InterPro" id="IPR046216">
    <property type="entry name" value="DUF6249"/>
</dbReference>
<feature type="transmembrane region" description="Helical" evidence="1">
    <location>
        <begin position="6"/>
        <end position="27"/>
    </location>
</feature>
<name>A0A9X2XZ81_9BACT</name>
<evidence type="ECO:0000259" key="2">
    <source>
        <dbReference type="Pfam" id="PF19762"/>
    </source>
</evidence>
<keyword evidence="1" id="KW-0472">Membrane</keyword>
<feature type="domain" description="DUF6249" evidence="2">
    <location>
        <begin position="11"/>
        <end position="107"/>
    </location>
</feature>
<keyword evidence="4" id="KW-1185">Reference proteome</keyword>
<evidence type="ECO:0000313" key="3">
    <source>
        <dbReference type="EMBL" id="MCU7550248.1"/>
    </source>
</evidence>
<reference evidence="3" key="1">
    <citation type="submission" date="2022-09" db="EMBL/GenBank/DDBJ databases">
        <authorList>
            <person name="Yuan C."/>
            <person name="Ke Z."/>
        </authorList>
    </citation>
    <scope>NUCLEOTIDE SEQUENCE</scope>
    <source>
        <strain evidence="3">LB-8</strain>
    </source>
</reference>
<protein>
    <recommendedName>
        <fullName evidence="2">DUF6249 domain-containing protein</fullName>
    </recommendedName>
</protein>
<keyword evidence="1" id="KW-0812">Transmembrane</keyword>
<reference evidence="3" key="2">
    <citation type="submission" date="2023-04" db="EMBL/GenBank/DDBJ databases">
        <title>Paracnuella aquatica gen. nov., sp. nov., a member of the family Chitinophagaceae isolated from a hot spring.</title>
        <authorList>
            <person name="Wang C."/>
        </authorList>
    </citation>
    <scope>NUCLEOTIDE SEQUENCE</scope>
    <source>
        <strain evidence="3">LB-8</strain>
    </source>
</reference>